<comment type="caution">
    <text evidence="2">The sequence shown here is derived from an EMBL/GenBank/DDBJ whole genome shotgun (WGS) entry which is preliminary data.</text>
</comment>
<proteinExistence type="predicted"/>
<gene>
    <name evidence="2" type="ORF">CEXT_397201</name>
</gene>
<protein>
    <submittedName>
        <fullName evidence="2">Uncharacterized protein</fullName>
    </submittedName>
</protein>
<feature type="compositionally biased region" description="Polar residues" evidence="1">
    <location>
        <begin position="52"/>
        <end position="71"/>
    </location>
</feature>
<evidence type="ECO:0000313" key="2">
    <source>
        <dbReference type="EMBL" id="GIX98389.1"/>
    </source>
</evidence>
<evidence type="ECO:0000313" key="3">
    <source>
        <dbReference type="Proteomes" id="UP001054945"/>
    </source>
</evidence>
<accession>A0AAV4PNY3</accession>
<dbReference type="Proteomes" id="UP001054945">
    <property type="component" value="Unassembled WGS sequence"/>
</dbReference>
<feature type="region of interest" description="Disordered" evidence="1">
    <location>
        <begin position="50"/>
        <end position="71"/>
    </location>
</feature>
<dbReference type="AlphaFoldDB" id="A0AAV4PNY3"/>
<dbReference type="EMBL" id="BPLR01004903">
    <property type="protein sequence ID" value="GIX98389.1"/>
    <property type="molecule type" value="Genomic_DNA"/>
</dbReference>
<feature type="region of interest" description="Disordered" evidence="1">
    <location>
        <begin position="1"/>
        <end position="31"/>
    </location>
</feature>
<feature type="compositionally biased region" description="Basic and acidic residues" evidence="1">
    <location>
        <begin position="9"/>
        <end position="31"/>
    </location>
</feature>
<organism evidence="2 3">
    <name type="scientific">Caerostris extrusa</name>
    <name type="common">Bark spider</name>
    <name type="synonym">Caerostris bankana</name>
    <dbReference type="NCBI Taxonomy" id="172846"/>
    <lineage>
        <taxon>Eukaryota</taxon>
        <taxon>Metazoa</taxon>
        <taxon>Ecdysozoa</taxon>
        <taxon>Arthropoda</taxon>
        <taxon>Chelicerata</taxon>
        <taxon>Arachnida</taxon>
        <taxon>Araneae</taxon>
        <taxon>Araneomorphae</taxon>
        <taxon>Entelegynae</taxon>
        <taxon>Araneoidea</taxon>
        <taxon>Araneidae</taxon>
        <taxon>Caerostris</taxon>
    </lineage>
</organism>
<sequence length="71" mass="8017">MDLALTRENSNKRESHKGWRVAPETKPERGQRKEILYGQTHVYGTLSFPQAFGTQSTSRPTETGLSTCVLH</sequence>
<evidence type="ECO:0000256" key="1">
    <source>
        <dbReference type="SAM" id="MobiDB-lite"/>
    </source>
</evidence>
<name>A0AAV4PNY3_CAEEX</name>
<keyword evidence="3" id="KW-1185">Reference proteome</keyword>
<reference evidence="2 3" key="1">
    <citation type="submission" date="2021-06" db="EMBL/GenBank/DDBJ databases">
        <title>Caerostris extrusa draft genome.</title>
        <authorList>
            <person name="Kono N."/>
            <person name="Arakawa K."/>
        </authorList>
    </citation>
    <scope>NUCLEOTIDE SEQUENCE [LARGE SCALE GENOMIC DNA]</scope>
</reference>